<comment type="caution">
    <text evidence="1">The sequence shown here is derived from an EMBL/GenBank/DDBJ whole genome shotgun (WGS) entry which is preliminary data.</text>
</comment>
<evidence type="ECO:0000313" key="1">
    <source>
        <dbReference type="EMBL" id="GJC90386.1"/>
    </source>
</evidence>
<proteinExistence type="predicted"/>
<reference evidence="1 2" key="1">
    <citation type="submission" date="2021-07" db="EMBL/GenBank/DDBJ databases">
        <title>Genome data of Colletotrichum spaethianum.</title>
        <authorList>
            <person name="Utami Y.D."/>
            <person name="Hiruma K."/>
        </authorList>
    </citation>
    <scope>NUCLEOTIDE SEQUENCE [LARGE SCALE GENOMIC DNA]</scope>
    <source>
        <strain evidence="1 2">MAFF 242679</strain>
    </source>
</reference>
<gene>
    <name evidence="1" type="ORF">ColLi_13224</name>
</gene>
<name>A0AA37M0C0_9PEZI</name>
<sequence length="90" mass="10188">MFDKMKVIVIGSPTGLVPDHVWAQFSSQFEVVMYDFPTAEDFYNSMRNGPCKDIVGIIRLGLALPAGVEKVFQGWTKRCLPHYPHRCVLS</sequence>
<organism evidence="1 2">
    <name type="scientific">Colletotrichum liriopes</name>
    <dbReference type="NCBI Taxonomy" id="708192"/>
    <lineage>
        <taxon>Eukaryota</taxon>
        <taxon>Fungi</taxon>
        <taxon>Dikarya</taxon>
        <taxon>Ascomycota</taxon>
        <taxon>Pezizomycotina</taxon>
        <taxon>Sordariomycetes</taxon>
        <taxon>Hypocreomycetidae</taxon>
        <taxon>Glomerellales</taxon>
        <taxon>Glomerellaceae</taxon>
        <taxon>Colletotrichum</taxon>
        <taxon>Colletotrichum spaethianum species complex</taxon>
    </lineage>
</organism>
<dbReference type="Gene3D" id="3.40.50.720">
    <property type="entry name" value="NAD(P)-binding Rossmann-like Domain"/>
    <property type="match status" value="1"/>
</dbReference>
<protein>
    <submittedName>
        <fullName evidence="1">Uncharacterized protein</fullName>
    </submittedName>
</protein>
<accession>A0AA37M0C0</accession>
<dbReference type="Proteomes" id="UP001055172">
    <property type="component" value="Unassembled WGS sequence"/>
</dbReference>
<keyword evidence="2" id="KW-1185">Reference proteome</keyword>
<dbReference type="EMBL" id="BPPX01000053">
    <property type="protein sequence ID" value="GJC90386.1"/>
    <property type="molecule type" value="Genomic_DNA"/>
</dbReference>
<evidence type="ECO:0000313" key="2">
    <source>
        <dbReference type="Proteomes" id="UP001055172"/>
    </source>
</evidence>
<dbReference type="AlphaFoldDB" id="A0AA37M0C0"/>